<protein>
    <submittedName>
        <fullName evidence="1">Uncharacterized protein</fullName>
    </submittedName>
</protein>
<sequence>MNPKELTQKTIKDIIKRKSQGENEFKAYRSEQTVRKMRNWSVRVGGCRW</sequence>
<keyword evidence="2" id="KW-1185">Reference proteome</keyword>
<reference evidence="2" key="1">
    <citation type="submission" date="2021-07" db="EMBL/GenBank/DDBJ databases">
        <title>Complete genome sequencing of a Clostridium isolate.</title>
        <authorList>
            <person name="Ueki A."/>
            <person name="Tonouchi A."/>
        </authorList>
    </citation>
    <scope>NUCLEOTIDE SEQUENCE [LARGE SCALE GENOMIC DNA]</scope>
    <source>
        <strain evidence="2">C5S11</strain>
    </source>
</reference>
<evidence type="ECO:0000313" key="2">
    <source>
        <dbReference type="Proteomes" id="UP000824633"/>
    </source>
</evidence>
<organism evidence="1 2">
    <name type="scientific">Clostridium gelidum</name>
    <dbReference type="NCBI Taxonomy" id="704125"/>
    <lineage>
        <taxon>Bacteria</taxon>
        <taxon>Bacillati</taxon>
        <taxon>Bacillota</taxon>
        <taxon>Clostridia</taxon>
        <taxon>Eubacteriales</taxon>
        <taxon>Clostridiaceae</taxon>
        <taxon>Clostridium</taxon>
    </lineage>
</organism>
<dbReference type="RefSeq" id="WP_224037656.1">
    <property type="nucleotide sequence ID" value="NZ_AP024849.1"/>
</dbReference>
<accession>A0ABN6IVC5</accession>
<name>A0ABN6IVC5_9CLOT</name>
<dbReference type="Proteomes" id="UP000824633">
    <property type="component" value="Chromosome"/>
</dbReference>
<evidence type="ECO:0000313" key="1">
    <source>
        <dbReference type="EMBL" id="BCZ46135.1"/>
    </source>
</evidence>
<proteinExistence type="predicted"/>
<gene>
    <name evidence="1" type="ORF">psyc5s11_22020</name>
</gene>
<dbReference type="EMBL" id="AP024849">
    <property type="protein sequence ID" value="BCZ46135.1"/>
    <property type="molecule type" value="Genomic_DNA"/>
</dbReference>